<dbReference type="STRING" id="1229664.N4U1B9"/>
<dbReference type="Pfam" id="PF04116">
    <property type="entry name" value="FA_hydroxylase"/>
    <property type="match status" value="1"/>
</dbReference>
<dbReference type="AlphaFoldDB" id="N4U1B9"/>
<reference evidence="3" key="1">
    <citation type="submission" date="2012-09" db="EMBL/GenBank/DDBJ databases">
        <title>Genome sequencing and comparative transcriptomics of race 1 and race 4 of banana pathogen: Fusarium oxysporum f. sp. cubense.</title>
        <authorList>
            <person name="Fang X."/>
            <person name="Huang J."/>
        </authorList>
    </citation>
    <scope>NUCLEOTIDE SEQUENCE [LARGE SCALE GENOMIC DNA]</scope>
    <source>
        <strain evidence="3">race 1</strain>
    </source>
</reference>
<evidence type="ECO:0000313" key="3">
    <source>
        <dbReference type="Proteomes" id="UP000016928"/>
    </source>
</evidence>
<dbReference type="VEuPathDB" id="FungiDB:FOC1_g10007914"/>
<dbReference type="GO" id="GO:0016491">
    <property type="term" value="F:oxidoreductase activity"/>
    <property type="evidence" value="ECO:0007669"/>
    <property type="project" value="InterPro"/>
</dbReference>
<evidence type="ECO:0000259" key="1">
    <source>
        <dbReference type="Pfam" id="PF04116"/>
    </source>
</evidence>
<gene>
    <name evidence="2" type="ORF">FOC1_g10007914</name>
</gene>
<sequence>SLNNLFDTGSQELETLLIACERDEFLYLDLWASRSSKLWMDSGWDRQALYSQHVEDKLKFPTVSWAHGIACYVNCCGYPLRFKATGNQSGILSHSKMVFLLLGCLSDGLKFRVASWLDTHHDDDRSSSVTGTWECVYLGLPLGYYEWWICHQYIAFTEVLGHSGLRIYGMPPSTLAWLLKGVGMELVIEDHDLHHRKGYRKSHNYGKQTRVWDTLFGTCHERIEAKNQNVDWDRAVWFPIL</sequence>
<dbReference type="Proteomes" id="UP000016928">
    <property type="component" value="Unassembled WGS sequence"/>
</dbReference>
<protein>
    <recommendedName>
        <fullName evidence="1">Fatty acid hydroxylase domain-containing protein</fullName>
    </recommendedName>
</protein>
<organism evidence="2 3">
    <name type="scientific">Fusarium oxysporum f. sp. cubense (strain race 1)</name>
    <name type="common">Panama disease fungus</name>
    <dbReference type="NCBI Taxonomy" id="1229664"/>
    <lineage>
        <taxon>Eukaryota</taxon>
        <taxon>Fungi</taxon>
        <taxon>Dikarya</taxon>
        <taxon>Ascomycota</taxon>
        <taxon>Pezizomycotina</taxon>
        <taxon>Sordariomycetes</taxon>
        <taxon>Hypocreomycetidae</taxon>
        <taxon>Hypocreales</taxon>
        <taxon>Nectriaceae</taxon>
        <taxon>Fusarium</taxon>
        <taxon>Fusarium oxysporum species complex</taxon>
    </lineage>
</organism>
<name>N4U1B9_FUSC1</name>
<proteinExistence type="predicted"/>
<dbReference type="HOGENOM" id="CLU_1154036_0_0_1"/>
<reference evidence="3" key="2">
    <citation type="journal article" date="2014" name="PLoS ONE">
        <title>Genome and Transcriptome Analysis of the Fungal Pathogen Fusarium oxysporum f. sp. cubense Causing Banana Vascular Wilt Disease.</title>
        <authorList>
            <person name="Guo L."/>
            <person name="Han L."/>
            <person name="Yang L."/>
            <person name="Zeng H."/>
            <person name="Fan D."/>
            <person name="Zhu Y."/>
            <person name="Feng Y."/>
            <person name="Wang G."/>
            <person name="Peng C."/>
            <person name="Jiang X."/>
            <person name="Zhou D."/>
            <person name="Ni P."/>
            <person name="Liang C."/>
            <person name="Liu L."/>
            <person name="Wang J."/>
            <person name="Mao C."/>
            <person name="Fang X."/>
            <person name="Peng M."/>
            <person name="Huang J."/>
        </authorList>
    </citation>
    <scope>NUCLEOTIDE SEQUENCE [LARGE SCALE GENOMIC DNA]</scope>
    <source>
        <strain evidence="3">race 1</strain>
    </source>
</reference>
<dbReference type="EMBL" id="KB730535">
    <property type="protein sequence ID" value="ENH63780.1"/>
    <property type="molecule type" value="Genomic_DNA"/>
</dbReference>
<dbReference type="InterPro" id="IPR006694">
    <property type="entry name" value="Fatty_acid_hydroxylase"/>
</dbReference>
<accession>N4U1B9</accession>
<evidence type="ECO:0000313" key="2">
    <source>
        <dbReference type="EMBL" id="ENH63780.1"/>
    </source>
</evidence>
<dbReference type="GO" id="GO:0005506">
    <property type="term" value="F:iron ion binding"/>
    <property type="evidence" value="ECO:0007669"/>
    <property type="project" value="InterPro"/>
</dbReference>
<feature type="non-terminal residue" evidence="2">
    <location>
        <position position="1"/>
    </location>
</feature>
<dbReference type="GO" id="GO:0008610">
    <property type="term" value="P:lipid biosynthetic process"/>
    <property type="evidence" value="ECO:0007669"/>
    <property type="project" value="InterPro"/>
</dbReference>
<feature type="domain" description="Fatty acid hydroxylase" evidence="1">
    <location>
        <begin position="137"/>
        <end position="218"/>
    </location>
</feature>